<dbReference type="OrthoDB" id="6626649at2"/>
<organism evidence="1 2">
    <name type="scientific">Haematobacter massiliensis</name>
    <dbReference type="NCBI Taxonomy" id="195105"/>
    <lineage>
        <taxon>Bacteria</taxon>
        <taxon>Pseudomonadati</taxon>
        <taxon>Pseudomonadota</taxon>
        <taxon>Alphaproteobacteria</taxon>
        <taxon>Rhodobacterales</taxon>
        <taxon>Paracoccaceae</taxon>
        <taxon>Haematobacter</taxon>
    </lineage>
</organism>
<dbReference type="AlphaFoldDB" id="A0A086Y0E4"/>
<comment type="caution">
    <text evidence="1">The sequence shown here is derived from an EMBL/GenBank/DDBJ whole genome shotgun (WGS) entry which is preliminary data.</text>
</comment>
<dbReference type="EMBL" id="JGYG01000010">
    <property type="protein sequence ID" value="KFI27744.1"/>
    <property type="molecule type" value="Genomic_DNA"/>
</dbReference>
<dbReference type="Pfam" id="PF19774">
    <property type="entry name" value="DUF6260"/>
    <property type="match status" value="1"/>
</dbReference>
<sequence>MRYFSSNLVANSRVHAAWWQEVGIEREFFHHVENNLAQFSGNAAAILPRDAWMDFDNITRRVMRDDEGQAYMADLLPLAKPVHIGKLVHLTRKSSDAGTVVRSMSGQVPVPMDKVTYDYEGNPVPIFSSAFGREWREWNTLQSENFDALADDQEAHTAKVREDMADYALNGDADISVQGYKAYGIKNHPNTKLINLGTAAGGANIDLTTADGEAVDAFITGAFGKALDDNLVLAPVNLYVSPEIGRNFDKADTGIWLSAGGSYGPGKIGQRVTGNRRIAKVEVTYKLTGNEFFAFVPNAQYIRPLVGMAVNTTAMTRLRPTDNYQFLVMGAMGMDIRSDWNGKSGVFASTVVNA</sequence>
<keyword evidence="1" id="KW-0167">Capsid protein</keyword>
<dbReference type="eggNOG" id="COG1659">
    <property type="taxonomic scope" value="Bacteria"/>
</dbReference>
<proteinExistence type="predicted"/>
<gene>
    <name evidence="1" type="ORF">CN97_00775</name>
</gene>
<dbReference type="RefSeq" id="WP_035712909.1">
    <property type="nucleotide sequence ID" value="NZ_JGYG01000010.1"/>
</dbReference>
<evidence type="ECO:0000313" key="2">
    <source>
        <dbReference type="Proteomes" id="UP000028826"/>
    </source>
</evidence>
<dbReference type="Proteomes" id="UP000028826">
    <property type="component" value="Unassembled WGS sequence"/>
</dbReference>
<name>A0A086Y0E4_9RHOB</name>
<reference evidence="1 2" key="1">
    <citation type="submission" date="2014-03" db="EMBL/GenBank/DDBJ databases">
        <title>Genome of Haematobacter massiliensis CCUG 47968.</title>
        <authorList>
            <person name="Wang D."/>
            <person name="Wang G."/>
        </authorList>
    </citation>
    <scope>NUCLEOTIDE SEQUENCE [LARGE SCALE GENOMIC DNA]</scope>
    <source>
        <strain evidence="1 2">CCUG 47968</strain>
    </source>
</reference>
<evidence type="ECO:0000313" key="1">
    <source>
        <dbReference type="EMBL" id="KFI27744.1"/>
    </source>
</evidence>
<dbReference type="InterPro" id="IPR046227">
    <property type="entry name" value="DUF6260"/>
</dbReference>
<keyword evidence="1" id="KW-0946">Virion</keyword>
<dbReference type="STRING" id="195105.CN97_00775"/>
<accession>A0A086Y0E4</accession>
<protein>
    <submittedName>
        <fullName evidence="1">Coat protein</fullName>
    </submittedName>
</protein>
<keyword evidence="2" id="KW-1185">Reference proteome</keyword>